<dbReference type="RefSeq" id="WP_115478793.1">
    <property type="nucleotide sequence ID" value="NZ_QRBF01000005.1"/>
</dbReference>
<dbReference type="Pfam" id="PF13776">
    <property type="entry name" value="DUF4172"/>
    <property type="match status" value="1"/>
</dbReference>
<gene>
    <name evidence="4" type="ORF">DWU99_14580</name>
</gene>
<dbReference type="InterPro" id="IPR003812">
    <property type="entry name" value="Fido"/>
</dbReference>
<dbReference type="Proteomes" id="UP000255334">
    <property type="component" value="Unassembled WGS sequence"/>
</dbReference>
<feature type="binding site" evidence="2">
    <location>
        <begin position="215"/>
        <end position="222"/>
    </location>
    <ligand>
        <name>ATP</name>
        <dbReference type="ChEBI" id="CHEBI:30616"/>
    </ligand>
</feature>
<dbReference type="PROSITE" id="PS51459">
    <property type="entry name" value="FIDO"/>
    <property type="match status" value="1"/>
</dbReference>
<dbReference type="Pfam" id="PF02661">
    <property type="entry name" value="Fic"/>
    <property type="match status" value="1"/>
</dbReference>
<name>A0A370X2U6_9GAMM</name>
<dbReference type="InterPro" id="IPR040198">
    <property type="entry name" value="Fido_containing"/>
</dbReference>
<dbReference type="SUPFAM" id="SSF140931">
    <property type="entry name" value="Fic-like"/>
    <property type="match status" value="1"/>
</dbReference>
<dbReference type="InterPro" id="IPR025230">
    <property type="entry name" value="DUF4172"/>
</dbReference>
<dbReference type="AlphaFoldDB" id="A0A370X2U6"/>
<organism evidence="4 5">
    <name type="scientific">Dyella psychrodurans</name>
    <dbReference type="NCBI Taxonomy" id="1927960"/>
    <lineage>
        <taxon>Bacteria</taxon>
        <taxon>Pseudomonadati</taxon>
        <taxon>Pseudomonadota</taxon>
        <taxon>Gammaproteobacteria</taxon>
        <taxon>Lysobacterales</taxon>
        <taxon>Rhodanobacteraceae</taxon>
        <taxon>Dyella</taxon>
    </lineage>
</organism>
<proteinExistence type="predicted"/>
<evidence type="ECO:0000259" key="3">
    <source>
        <dbReference type="PROSITE" id="PS51459"/>
    </source>
</evidence>
<protein>
    <submittedName>
        <fullName evidence="4">Fic family protein</fullName>
    </submittedName>
</protein>
<evidence type="ECO:0000313" key="5">
    <source>
        <dbReference type="Proteomes" id="UP000255334"/>
    </source>
</evidence>
<evidence type="ECO:0000256" key="2">
    <source>
        <dbReference type="PIRSR" id="PIRSR640198-2"/>
    </source>
</evidence>
<dbReference type="InterPro" id="IPR036597">
    <property type="entry name" value="Fido-like_dom_sf"/>
</dbReference>
<dbReference type="PANTHER" id="PTHR13504:SF33">
    <property type="entry name" value="FIC FAMILY PROTEIN"/>
    <property type="match status" value="1"/>
</dbReference>
<sequence>MSVEWIWQQPHWPKFTWVSEDFASLLAECHQSQGKLLGMAGTVDKDDLAKRELNTLLQNIVNSSKIEGEHLNEDAIRSSLAKRLGVVEAGSTRPSLASEGLAELILDATTNYDAPLDLDRLKWWHTLLFPGDQASYVHKPILVGALRKEDPMQVVSGPENRRRVHFEAPPSAKVGRELQSFLKWFESTRESSDIDPFVRAAIAQFWFVTIHPFEDGNGRMARALTDLALSQAEHQSIRLYSMSLSILNDRVGYYNVLESCQKSGMDITPWLVWFLKTLKNSLDEALARIAAVVARMRFWRDHEATELQPEQRRFLTRMLRELDENESPTFSARNYRNITSVSKPTASRHLADLIAKGCIVGVDSGKGPGARYKLAL</sequence>
<dbReference type="PANTHER" id="PTHR13504">
    <property type="entry name" value="FIDO DOMAIN-CONTAINING PROTEIN DDB_G0283145"/>
    <property type="match status" value="1"/>
</dbReference>
<keyword evidence="5" id="KW-1185">Reference proteome</keyword>
<feature type="domain" description="Fido" evidence="3">
    <location>
        <begin position="116"/>
        <end position="276"/>
    </location>
</feature>
<dbReference type="Gene3D" id="1.10.3290.10">
    <property type="entry name" value="Fido-like domain"/>
    <property type="match status" value="1"/>
</dbReference>
<reference evidence="4 5" key="1">
    <citation type="submission" date="2018-07" db="EMBL/GenBank/DDBJ databases">
        <title>Dyella monticola sp. nov. and Dyella psychrodurans sp. nov. isolated from monsoon evergreen broad-leaved forest soil of Dinghu Mountain, China.</title>
        <authorList>
            <person name="Gao Z."/>
            <person name="Qiu L."/>
        </authorList>
    </citation>
    <scope>NUCLEOTIDE SEQUENCE [LARGE SCALE GENOMIC DNA]</scope>
    <source>
        <strain evidence="4 5">4MSK11</strain>
    </source>
</reference>
<dbReference type="GO" id="GO:0005524">
    <property type="term" value="F:ATP binding"/>
    <property type="evidence" value="ECO:0007669"/>
    <property type="project" value="UniProtKB-KW"/>
</dbReference>
<dbReference type="InterPro" id="IPR036388">
    <property type="entry name" value="WH-like_DNA-bd_sf"/>
</dbReference>
<keyword evidence="2" id="KW-0547">Nucleotide-binding</keyword>
<feature type="binding site" evidence="2">
    <location>
        <begin position="253"/>
        <end position="254"/>
    </location>
    <ligand>
        <name>ATP</name>
        <dbReference type="ChEBI" id="CHEBI:30616"/>
    </ligand>
</feature>
<dbReference type="EMBL" id="QRBF01000005">
    <property type="protein sequence ID" value="RDS82617.1"/>
    <property type="molecule type" value="Genomic_DNA"/>
</dbReference>
<dbReference type="Gene3D" id="1.10.10.10">
    <property type="entry name" value="Winged helix-like DNA-binding domain superfamily/Winged helix DNA-binding domain"/>
    <property type="match status" value="1"/>
</dbReference>
<feature type="active site" evidence="1">
    <location>
        <position position="211"/>
    </location>
</feature>
<evidence type="ECO:0000313" key="4">
    <source>
        <dbReference type="EMBL" id="RDS82617.1"/>
    </source>
</evidence>
<comment type="caution">
    <text evidence="4">The sequence shown here is derived from an EMBL/GenBank/DDBJ whole genome shotgun (WGS) entry which is preliminary data.</text>
</comment>
<dbReference type="OrthoDB" id="9807853at2"/>
<keyword evidence="2" id="KW-0067">ATP-binding</keyword>
<evidence type="ECO:0000256" key="1">
    <source>
        <dbReference type="PIRSR" id="PIRSR640198-1"/>
    </source>
</evidence>
<accession>A0A370X2U6</accession>